<keyword evidence="4" id="KW-0804">Transcription</keyword>
<evidence type="ECO:0000313" key="6">
    <source>
        <dbReference type="Ensembl" id="ENSEBUP00000016986.1"/>
    </source>
</evidence>
<dbReference type="InterPro" id="IPR009668">
    <property type="entry name" value="RNA_pol-assoc_fac_A49-like"/>
</dbReference>
<reference evidence="6" key="2">
    <citation type="submission" date="2025-09" db="UniProtKB">
        <authorList>
            <consortium name="Ensembl"/>
        </authorList>
    </citation>
    <scope>IDENTIFICATION</scope>
</reference>
<dbReference type="OMA" id="NIMSTSM"/>
<evidence type="ECO:0000256" key="5">
    <source>
        <dbReference type="ARBA" id="ARBA00023242"/>
    </source>
</evidence>
<dbReference type="Ensembl" id="ENSEBUT00000017562.1">
    <property type="protein sequence ID" value="ENSEBUP00000016986.1"/>
    <property type="gene ID" value="ENSEBUG00000010635.1"/>
</dbReference>
<sequence>MRVMFDNFASRRYFVGVLNKKRSKLKVCDAQIFRMVPKIPGMSECVDFLTEAFGSHRSKRALSSRRLNVVGTEKLEQTVAAVAHQVIEEKGAEALSDAVSRAQNTHNLSHLPPCCPDAGSVAEIYSLSNRILLITILITLPSLPTFTSLPPSLTRVRMVQLTLDWFVPLWCSGSMTRVITPPLKDKLNVYALAIALHISDFKMDITHLRADLKVSQKKIVELGRAMGLRIKHASVSKNQKTKPEFRLEDIHWQATLQLPFVLPEPPVARKKKWTR</sequence>
<dbReference type="Pfam" id="PF06870">
    <property type="entry name" value="RNA_pol_I_A49"/>
    <property type="match status" value="2"/>
</dbReference>
<dbReference type="GO" id="GO:0003677">
    <property type="term" value="F:DNA binding"/>
    <property type="evidence" value="ECO:0007669"/>
    <property type="project" value="InterPro"/>
</dbReference>
<protein>
    <submittedName>
        <fullName evidence="6">Uncharacterized protein</fullName>
    </submittedName>
</protein>
<comment type="similarity">
    <text evidence="2">Belongs to the eukaryotic RPA49/POLR1E RNA polymerase subunit family.</text>
</comment>
<dbReference type="GO" id="GO:0000428">
    <property type="term" value="C:DNA-directed RNA polymerase complex"/>
    <property type="evidence" value="ECO:0007669"/>
    <property type="project" value="UniProtKB-KW"/>
</dbReference>
<dbReference type="GeneTree" id="ENSGT00390000018004"/>
<organism evidence="6 7">
    <name type="scientific">Eptatretus burgeri</name>
    <name type="common">Inshore hagfish</name>
    <dbReference type="NCBI Taxonomy" id="7764"/>
    <lineage>
        <taxon>Eukaryota</taxon>
        <taxon>Metazoa</taxon>
        <taxon>Chordata</taxon>
        <taxon>Craniata</taxon>
        <taxon>Vertebrata</taxon>
        <taxon>Cyclostomata</taxon>
        <taxon>Myxini</taxon>
        <taxon>Myxiniformes</taxon>
        <taxon>Myxinidae</taxon>
        <taxon>Eptatretinae</taxon>
        <taxon>Eptatretus</taxon>
    </lineage>
</organism>
<evidence type="ECO:0000256" key="3">
    <source>
        <dbReference type="ARBA" id="ARBA00022478"/>
    </source>
</evidence>
<dbReference type="GO" id="GO:0005730">
    <property type="term" value="C:nucleolus"/>
    <property type="evidence" value="ECO:0007669"/>
    <property type="project" value="UniProtKB-SubCell"/>
</dbReference>
<evidence type="ECO:0000256" key="4">
    <source>
        <dbReference type="ARBA" id="ARBA00023163"/>
    </source>
</evidence>
<dbReference type="Proteomes" id="UP000694388">
    <property type="component" value="Unplaced"/>
</dbReference>
<comment type="subcellular location">
    <subcellularLocation>
        <location evidence="1">Nucleus</location>
        <location evidence="1">Nucleolus</location>
    </subcellularLocation>
</comment>
<dbReference type="PANTHER" id="PTHR14440">
    <property type="entry name" value="DNA-DIRECTED RNA POLYMERASE I SUBUNIT RPA49"/>
    <property type="match status" value="1"/>
</dbReference>
<evidence type="ECO:0000313" key="7">
    <source>
        <dbReference type="Proteomes" id="UP000694388"/>
    </source>
</evidence>
<keyword evidence="5" id="KW-0539">Nucleus</keyword>
<evidence type="ECO:0000256" key="2">
    <source>
        <dbReference type="ARBA" id="ARBA00009430"/>
    </source>
</evidence>
<keyword evidence="7" id="KW-1185">Reference proteome</keyword>
<dbReference type="GO" id="GO:0006351">
    <property type="term" value="P:DNA-templated transcription"/>
    <property type="evidence" value="ECO:0007669"/>
    <property type="project" value="InterPro"/>
</dbReference>
<dbReference type="AlphaFoldDB" id="A0A8C4WX82"/>
<name>A0A8C4WX82_EPTBU</name>
<accession>A0A8C4WX82</accession>
<proteinExistence type="inferred from homology"/>
<keyword evidence="3" id="KW-0240">DNA-directed RNA polymerase</keyword>
<evidence type="ECO:0000256" key="1">
    <source>
        <dbReference type="ARBA" id="ARBA00004604"/>
    </source>
</evidence>
<reference evidence="6" key="1">
    <citation type="submission" date="2025-08" db="UniProtKB">
        <authorList>
            <consortium name="Ensembl"/>
        </authorList>
    </citation>
    <scope>IDENTIFICATION</scope>
</reference>